<dbReference type="PROSITE" id="PS00109">
    <property type="entry name" value="PROTEIN_KINASE_TYR"/>
    <property type="match status" value="1"/>
</dbReference>
<dbReference type="GO" id="GO:0004674">
    <property type="term" value="F:protein serine/threonine kinase activity"/>
    <property type="evidence" value="ECO:0007669"/>
    <property type="project" value="UniProtKB-EC"/>
</dbReference>
<reference evidence="4" key="1">
    <citation type="submission" date="2022-10" db="EMBL/GenBank/DDBJ databases">
        <title>Tapping the CABI collections for fungal endophytes: first genome assemblies for Collariella, Neodidymelliopsis, Ascochyta clinopodiicola, Didymella pomorum, Didymosphaeria variabile, Neocosmospora piperis and Neocucurbitaria cava.</title>
        <authorList>
            <person name="Hill R."/>
        </authorList>
    </citation>
    <scope>NUCLEOTIDE SEQUENCE</scope>
    <source>
        <strain evidence="4">IMI 366586</strain>
    </source>
</reference>
<name>A0A9W8W9D9_9HYPO</name>
<proteinExistence type="predicted"/>
<dbReference type="SUPFAM" id="SSF56112">
    <property type="entry name" value="Protein kinase-like (PK-like)"/>
    <property type="match status" value="1"/>
</dbReference>
<gene>
    <name evidence="4" type="ORF">N0V84_007834</name>
</gene>
<dbReference type="InterPro" id="IPR011009">
    <property type="entry name" value="Kinase-like_dom_sf"/>
</dbReference>
<dbReference type="EC" id="2.7.11.1" evidence="1"/>
<evidence type="ECO:0000313" key="4">
    <source>
        <dbReference type="EMBL" id="KAJ4316478.1"/>
    </source>
</evidence>
<keyword evidence="5" id="KW-1185">Reference proteome</keyword>
<protein>
    <recommendedName>
        <fullName evidence="1">non-specific serine/threonine protein kinase</fullName>
        <ecNumber evidence="1">2.7.11.1</ecNumber>
    </recommendedName>
</protein>
<evidence type="ECO:0000313" key="5">
    <source>
        <dbReference type="Proteomes" id="UP001140502"/>
    </source>
</evidence>
<dbReference type="InterPro" id="IPR008266">
    <property type="entry name" value="Tyr_kinase_AS"/>
</dbReference>
<evidence type="ECO:0000256" key="1">
    <source>
        <dbReference type="ARBA" id="ARBA00012513"/>
    </source>
</evidence>
<dbReference type="EMBL" id="JAPEUR010000180">
    <property type="protein sequence ID" value="KAJ4316478.1"/>
    <property type="molecule type" value="Genomic_DNA"/>
</dbReference>
<dbReference type="AlphaFoldDB" id="A0A9W8W9D9"/>
<dbReference type="Gene3D" id="1.10.510.10">
    <property type="entry name" value="Transferase(Phosphotransferase) domain 1"/>
    <property type="match status" value="1"/>
</dbReference>
<evidence type="ECO:0000256" key="3">
    <source>
        <dbReference type="ARBA" id="ARBA00048679"/>
    </source>
</evidence>
<organism evidence="4 5">
    <name type="scientific">Fusarium piperis</name>
    <dbReference type="NCBI Taxonomy" id="1435070"/>
    <lineage>
        <taxon>Eukaryota</taxon>
        <taxon>Fungi</taxon>
        <taxon>Dikarya</taxon>
        <taxon>Ascomycota</taxon>
        <taxon>Pezizomycotina</taxon>
        <taxon>Sordariomycetes</taxon>
        <taxon>Hypocreomycetidae</taxon>
        <taxon>Hypocreales</taxon>
        <taxon>Nectriaceae</taxon>
        <taxon>Fusarium</taxon>
        <taxon>Fusarium solani species complex</taxon>
    </lineage>
</organism>
<comment type="caution">
    <text evidence="4">The sequence shown here is derived from an EMBL/GenBank/DDBJ whole genome shotgun (WGS) entry which is preliminary data.</text>
</comment>
<evidence type="ECO:0000256" key="2">
    <source>
        <dbReference type="ARBA" id="ARBA00047899"/>
    </source>
</evidence>
<sequence length="386" mass="43953">MPNSVAPWVYPLHLSVLLPALRRIDFPYHEGLTLTIRPHVPPPPFGLSGYTRGEGRKLAPEEEVAKFLKSEWCLRNPPAETHPHPDAAETQTLKIIQAIACKNGRGAQIVRCHLGDDDRSYVAKIYDPLYYPVAGPADVAYLADQDYSREAAAFEDLMAAGVDGQFTPKYYGSWTFHIPLPGTSELRPVRLVLLEWLDGVDLWSIMERDGRVNRGLHTIPPKERLEIFARAAEADMNVKFHGVLHRDFAPRNVMIVVSATDGSPTLRVVLIDFNRSICVNRPNYQNRQFYVQESLPVSPRYRWWGGCPNEFSQWVPDPHRSDAAVFNGWLVTRWPDPSSGYLLLPLDRRRQTYTVGLIEHASPVPDTKHVFAQVYRRHYELPPMSE</sequence>
<comment type="catalytic activity">
    <reaction evidence="3">
        <text>L-seryl-[protein] + ATP = O-phospho-L-seryl-[protein] + ADP + H(+)</text>
        <dbReference type="Rhea" id="RHEA:17989"/>
        <dbReference type="Rhea" id="RHEA-COMP:9863"/>
        <dbReference type="Rhea" id="RHEA-COMP:11604"/>
        <dbReference type="ChEBI" id="CHEBI:15378"/>
        <dbReference type="ChEBI" id="CHEBI:29999"/>
        <dbReference type="ChEBI" id="CHEBI:30616"/>
        <dbReference type="ChEBI" id="CHEBI:83421"/>
        <dbReference type="ChEBI" id="CHEBI:456216"/>
        <dbReference type="EC" id="2.7.11.1"/>
    </reaction>
</comment>
<dbReference type="OrthoDB" id="4267316at2759"/>
<accession>A0A9W8W9D9</accession>
<comment type="catalytic activity">
    <reaction evidence="2">
        <text>L-threonyl-[protein] + ATP = O-phospho-L-threonyl-[protein] + ADP + H(+)</text>
        <dbReference type="Rhea" id="RHEA:46608"/>
        <dbReference type="Rhea" id="RHEA-COMP:11060"/>
        <dbReference type="Rhea" id="RHEA-COMP:11605"/>
        <dbReference type="ChEBI" id="CHEBI:15378"/>
        <dbReference type="ChEBI" id="CHEBI:30013"/>
        <dbReference type="ChEBI" id="CHEBI:30616"/>
        <dbReference type="ChEBI" id="CHEBI:61977"/>
        <dbReference type="ChEBI" id="CHEBI:456216"/>
        <dbReference type="EC" id="2.7.11.1"/>
    </reaction>
</comment>
<dbReference type="Proteomes" id="UP001140502">
    <property type="component" value="Unassembled WGS sequence"/>
</dbReference>